<sequence length="55" mass="6340">MVYKEEPPTPQIIRQRIIEACASIAPDVIRRASQSVIRRIQCCIDSNGHHFEHLL</sequence>
<dbReference type="EMBL" id="KK107063">
    <property type="protein sequence ID" value="EZA61262.1"/>
    <property type="molecule type" value="Genomic_DNA"/>
</dbReference>
<evidence type="ECO:0000313" key="1">
    <source>
        <dbReference type="EMBL" id="EZA61262.1"/>
    </source>
</evidence>
<proteinExistence type="predicted"/>
<gene>
    <name evidence="1" type="ORF">X777_08476</name>
</gene>
<evidence type="ECO:0000313" key="2">
    <source>
        <dbReference type="Proteomes" id="UP000053097"/>
    </source>
</evidence>
<protein>
    <submittedName>
        <fullName evidence="1">Uncharacterized protein</fullName>
    </submittedName>
</protein>
<dbReference type="GO" id="GO:0003676">
    <property type="term" value="F:nucleic acid binding"/>
    <property type="evidence" value="ECO:0007669"/>
    <property type="project" value="InterPro"/>
</dbReference>
<dbReference type="AlphaFoldDB" id="A0A026WZ07"/>
<keyword evidence="2" id="KW-1185">Reference proteome</keyword>
<reference evidence="1 2" key="1">
    <citation type="journal article" date="2014" name="Curr. Biol.">
        <title>The genome of the clonal raider ant Cerapachys biroi.</title>
        <authorList>
            <person name="Oxley P.R."/>
            <person name="Ji L."/>
            <person name="Fetter-Pruneda I."/>
            <person name="McKenzie S.K."/>
            <person name="Li C."/>
            <person name="Hu H."/>
            <person name="Zhang G."/>
            <person name="Kronauer D.J."/>
        </authorList>
    </citation>
    <scope>NUCLEOTIDE SEQUENCE [LARGE SCALE GENOMIC DNA]</scope>
</reference>
<organism evidence="1 2">
    <name type="scientific">Ooceraea biroi</name>
    <name type="common">Clonal raider ant</name>
    <name type="synonym">Cerapachys biroi</name>
    <dbReference type="NCBI Taxonomy" id="2015173"/>
    <lineage>
        <taxon>Eukaryota</taxon>
        <taxon>Metazoa</taxon>
        <taxon>Ecdysozoa</taxon>
        <taxon>Arthropoda</taxon>
        <taxon>Hexapoda</taxon>
        <taxon>Insecta</taxon>
        <taxon>Pterygota</taxon>
        <taxon>Neoptera</taxon>
        <taxon>Endopterygota</taxon>
        <taxon>Hymenoptera</taxon>
        <taxon>Apocrita</taxon>
        <taxon>Aculeata</taxon>
        <taxon>Formicoidea</taxon>
        <taxon>Formicidae</taxon>
        <taxon>Dorylinae</taxon>
        <taxon>Ooceraea</taxon>
    </lineage>
</organism>
<name>A0A026WZ07_OOCBI</name>
<dbReference type="InterPro" id="IPR036397">
    <property type="entry name" value="RNaseH_sf"/>
</dbReference>
<dbReference type="Proteomes" id="UP000053097">
    <property type="component" value="Unassembled WGS sequence"/>
</dbReference>
<dbReference type="Gene3D" id="3.30.420.10">
    <property type="entry name" value="Ribonuclease H-like superfamily/Ribonuclease H"/>
    <property type="match status" value="1"/>
</dbReference>
<accession>A0A026WZ07</accession>